<evidence type="ECO:0000313" key="3">
    <source>
        <dbReference type="Proteomes" id="UP000807716"/>
    </source>
</evidence>
<evidence type="ECO:0000256" key="1">
    <source>
        <dbReference type="SAM" id="MobiDB-lite"/>
    </source>
</evidence>
<protein>
    <submittedName>
        <fullName evidence="2">Uncharacterized protein</fullName>
    </submittedName>
</protein>
<dbReference type="AlphaFoldDB" id="A0A9P6PLH4"/>
<sequence length="112" mass="11881">MALSSIVATGGRGGKGCGGGKSSQSGGHGGGGGASQKKTTATWKRPTVEDRPQLLDISDLEKHDKKQEKHTPFARIDYGICTISATVTLTRQEIETHMSRYQSAQQFSCLAT</sequence>
<comment type="caution">
    <text evidence="2">The sequence shown here is derived from an EMBL/GenBank/DDBJ whole genome shotgun (WGS) entry which is preliminary data.</text>
</comment>
<reference evidence="2" key="1">
    <citation type="journal article" date="2020" name="Fungal Divers.">
        <title>Resolving the Mortierellaceae phylogeny through synthesis of multi-gene phylogenetics and phylogenomics.</title>
        <authorList>
            <person name="Vandepol N."/>
            <person name="Liber J."/>
            <person name="Desiro A."/>
            <person name="Na H."/>
            <person name="Kennedy M."/>
            <person name="Barry K."/>
            <person name="Grigoriev I.V."/>
            <person name="Miller A.N."/>
            <person name="O'Donnell K."/>
            <person name="Stajich J.E."/>
            <person name="Bonito G."/>
        </authorList>
    </citation>
    <scope>NUCLEOTIDE SEQUENCE</scope>
    <source>
        <strain evidence="2">BC1065</strain>
    </source>
</reference>
<keyword evidence="3" id="KW-1185">Reference proteome</keyword>
<feature type="non-terminal residue" evidence="2">
    <location>
        <position position="112"/>
    </location>
</feature>
<dbReference type="EMBL" id="JAAAJB010001165">
    <property type="protein sequence ID" value="KAG0248793.1"/>
    <property type="molecule type" value="Genomic_DNA"/>
</dbReference>
<feature type="compositionally biased region" description="Gly residues" evidence="1">
    <location>
        <begin position="10"/>
        <end position="34"/>
    </location>
</feature>
<feature type="region of interest" description="Disordered" evidence="1">
    <location>
        <begin position="1"/>
        <end position="71"/>
    </location>
</feature>
<name>A0A9P6PLH4_9FUNG</name>
<dbReference type="Proteomes" id="UP000807716">
    <property type="component" value="Unassembled WGS sequence"/>
</dbReference>
<organism evidence="2 3">
    <name type="scientific">Actinomortierella ambigua</name>
    <dbReference type="NCBI Taxonomy" id="1343610"/>
    <lineage>
        <taxon>Eukaryota</taxon>
        <taxon>Fungi</taxon>
        <taxon>Fungi incertae sedis</taxon>
        <taxon>Mucoromycota</taxon>
        <taxon>Mortierellomycotina</taxon>
        <taxon>Mortierellomycetes</taxon>
        <taxon>Mortierellales</taxon>
        <taxon>Mortierellaceae</taxon>
        <taxon>Actinomortierella</taxon>
    </lineage>
</organism>
<accession>A0A9P6PLH4</accession>
<feature type="compositionally biased region" description="Basic and acidic residues" evidence="1">
    <location>
        <begin position="46"/>
        <end position="71"/>
    </location>
</feature>
<evidence type="ECO:0000313" key="2">
    <source>
        <dbReference type="EMBL" id="KAG0248793.1"/>
    </source>
</evidence>
<gene>
    <name evidence="2" type="ORF">DFQ27_000628</name>
</gene>
<dbReference type="OrthoDB" id="2438818at2759"/>
<proteinExistence type="predicted"/>